<dbReference type="PANTHER" id="PTHR10476">
    <property type="entry name" value="CHARGED MULTIVESICULAR BODY PROTEIN"/>
    <property type="match status" value="1"/>
</dbReference>
<proteinExistence type="predicted"/>
<dbReference type="Gene3D" id="6.10.140.1230">
    <property type="match status" value="1"/>
</dbReference>
<reference evidence="2 3" key="2">
    <citation type="journal article" date="2007" name="BMC Biol.">
        <title>A 100%-complete sequence reveals unusually simple genomic features in the hot-spring red alga Cyanidioschyzon merolae.</title>
        <authorList>
            <person name="Nozaki H."/>
            <person name="Takano H."/>
            <person name="Misumi O."/>
            <person name="Terasawa K."/>
            <person name="Matsuzaki M."/>
            <person name="Maruyama S."/>
            <person name="Nishida K."/>
            <person name="Yagisawa F."/>
            <person name="Yoshida Y."/>
            <person name="Fujiwara T."/>
            <person name="Takio S."/>
            <person name="Tamura K."/>
            <person name="Chung S.J."/>
            <person name="Nakamura S."/>
            <person name="Kuroiwa H."/>
            <person name="Tanaka K."/>
            <person name="Sato N."/>
            <person name="Kuroiwa T."/>
        </authorList>
    </citation>
    <scope>NUCLEOTIDE SEQUENCE [LARGE SCALE GENOMIC DNA]</scope>
    <source>
        <strain evidence="2 3">10D</strain>
    </source>
</reference>
<dbReference type="OrthoDB" id="10266568at2759"/>
<keyword evidence="3" id="KW-1185">Reference proteome</keyword>
<dbReference type="AlphaFoldDB" id="M1VBA3"/>
<dbReference type="OMA" id="QQITMVM"/>
<sequence length="300" mass="33120">MGATSVAPQPAAALPLHQHTHTCLAVDSASFGAVSGTAAAARNIARAYRLPAGRSRGRGFFAPLRAASRTRTPEPVLRNMGGSLSGMQKIDRKVFDMRLTAKRLGRLAVKHQRLAEQEKERTRKALSSGNLEAARTHAESSIRNNKQSNAYLKLQARMDAVAARIESSQNLRLATGNITAVSTHLSRAVERMDLEEIASRLAQFERIMEDMDVRSTYVDETMRTVADVGAPREEVDRLIQRVADEYGLELADALASPGLTALDATRVRRADEERRRQRRLDEEERARLEARFAKLSAPAP</sequence>
<dbReference type="GeneID" id="16996958"/>
<dbReference type="HOGENOM" id="CLU_080826_0_0_1"/>
<organism evidence="2 3">
    <name type="scientific">Cyanidioschyzon merolae (strain NIES-3377 / 10D)</name>
    <name type="common">Unicellular red alga</name>
    <dbReference type="NCBI Taxonomy" id="280699"/>
    <lineage>
        <taxon>Eukaryota</taxon>
        <taxon>Rhodophyta</taxon>
        <taxon>Bangiophyceae</taxon>
        <taxon>Cyanidiales</taxon>
        <taxon>Cyanidiaceae</taxon>
        <taxon>Cyanidioschyzon</taxon>
    </lineage>
</organism>
<dbReference type="Proteomes" id="UP000007014">
    <property type="component" value="Chromosome 18"/>
</dbReference>
<dbReference type="GO" id="GO:0007034">
    <property type="term" value="P:vacuolar transport"/>
    <property type="evidence" value="ECO:0007669"/>
    <property type="project" value="InterPro"/>
</dbReference>
<dbReference type="InterPro" id="IPR005024">
    <property type="entry name" value="Snf7_fam"/>
</dbReference>
<dbReference type="Pfam" id="PF03357">
    <property type="entry name" value="Snf7"/>
    <property type="match status" value="1"/>
</dbReference>
<accession>M1VBA3</accession>
<protein>
    <submittedName>
        <fullName evidence="2">Similar to procollagen N-endopeptidase</fullName>
    </submittedName>
</protein>
<reference evidence="2 3" key="1">
    <citation type="journal article" date="2004" name="Nature">
        <title>Genome sequence of the ultrasmall unicellular red alga Cyanidioschyzon merolae 10D.</title>
        <authorList>
            <person name="Matsuzaki M."/>
            <person name="Misumi O."/>
            <person name="Shin-i T."/>
            <person name="Maruyama S."/>
            <person name="Takahara M."/>
            <person name="Miyagishima S."/>
            <person name="Mori T."/>
            <person name="Nishida K."/>
            <person name="Yagisawa F."/>
            <person name="Nishida K."/>
            <person name="Yoshida Y."/>
            <person name="Nishimura Y."/>
            <person name="Nakao S."/>
            <person name="Kobayashi T."/>
            <person name="Momoyama Y."/>
            <person name="Higashiyama T."/>
            <person name="Minoda A."/>
            <person name="Sano M."/>
            <person name="Nomoto H."/>
            <person name="Oishi K."/>
            <person name="Hayashi H."/>
            <person name="Ohta F."/>
            <person name="Nishizaka S."/>
            <person name="Haga S."/>
            <person name="Miura S."/>
            <person name="Morishita T."/>
            <person name="Kabeya Y."/>
            <person name="Terasawa K."/>
            <person name="Suzuki Y."/>
            <person name="Ishii Y."/>
            <person name="Asakawa S."/>
            <person name="Takano H."/>
            <person name="Ohta N."/>
            <person name="Kuroiwa H."/>
            <person name="Tanaka K."/>
            <person name="Shimizu N."/>
            <person name="Sugano S."/>
            <person name="Sato N."/>
            <person name="Nozaki H."/>
            <person name="Ogasawara N."/>
            <person name="Kohara Y."/>
            <person name="Kuroiwa T."/>
        </authorList>
    </citation>
    <scope>NUCLEOTIDE SEQUENCE [LARGE SCALE GENOMIC DNA]</scope>
    <source>
        <strain evidence="2 3">10D</strain>
    </source>
</reference>
<dbReference type="RefSeq" id="XP_005538580.1">
    <property type="nucleotide sequence ID" value="XM_005538523.1"/>
</dbReference>
<dbReference type="EMBL" id="AP006500">
    <property type="protein sequence ID" value="BAM82544.1"/>
    <property type="molecule type" value="Genomic_DNA"/>
</dbReference>
<dbReference type="KEGG" id="cme:CYME_CMR340C"/>
<name>M1VBA3_CYAM1</name>
<dbReference type="Gramene" id="CMR340CT">
    <property type="protein sequence ID" value="CMR340CT"/>
    <property type="gene ID" value="CMR340C"/>
</dbReference>
<feature type="region of interest" description="Disordered" evidence="1">
    <location>
        <begin position="115"/>
        <end position="144"/>
    </location>
</feature>
<evidence type="ECO:0000256" key="1">
    <source>
        <dbReference type="SAM" id="MobiDB-lite"/>
    </source>
</evidence>
<dbReference type="STRING" id="280699.M1VBA3"/>
<gene>
    <name evidence="2" type="ORF">CYME_CMR340C</name>
</gene>
<evidence type="ECO:0000313" key="2">
    <source>
        <dbReference type="EMBL" id="BAM82544.1"/>
    </source>
</evidence>
<dbReference type="eggNOG" id="KOG3232">
    <property type="taxonomic scope" value="Eukaryota"/>
</dbReference>
<evidence type="ECO:0000313" key="3">
    <source>
        <dbReference type="Proteomes" id="UP000007014"/>
    </source>
</evidence>